<keyword evidence="3 4" id="KW-0808">Transferase</keyword>
<dbReference type="InterPro" id="IPR002213">
    <property type="entry name" value="UDP_glucos_trans"/>
</dbReference>
<dbReference type="PANTHER" id="PTHR48043">
    <property type="entry name" value="EG:EG0003.4 PROTEIN-RELATED"/>
    <property type="match status" value="1"/>
</dbReference>
<dbReference type="EMBL" id="SEYY01001199">
    <property type="protein sequence ID" value="KAB7505543.1"/>
    <property type="molecule type" value="Genomic_DNA"/>
</dbReference>
<keyword evidence="5" id="KW-0812">Transmembrane</keyword>
<feature type="signal peptide" evidence="5">
    <location>
        <begin position="1"/>
        <end position="22"/>
    </location>
</feature>
<comment type="catalytic activity">
    <reaction evidence="5">
        <text>glucuronate acceptor + UDP-alpha-D-glucuronate = acceptor beta-D-glucuronoside + UDP + H(+)</text>
        <dbReference type="Rhea" id="RHEA:21032"/>
        <dbReference type="ChEBI" id="CHEBI:15378"/>
        <dbReference type="ChEBI" id="CHEBI:58052"/>
        <dbReference type="ChEBI" id="CHEBI:58223"/>
        <dbReference type="ChEBI" id="CHEBI:132367"/>
        <dbReference type="ChEBI" id="CHEBI:132368"/>
        <dbReference type="EC" id="2.4.1.17"/>
    </reaction>
</comment>
<dbReference type="InterPro" id="IPR035595">
    <property type="entry name" value="UDP_glycos_trans_CS"/>
</dbReference>
<feature type="transmembrane region" description="Helical" evidence="5">
    <location>
        <begin position="427"/>
        <end position="446"/>
    </location>
</feature>
<comment type="caution">
    <text evidence="6">The sequence shown here is derived from an EMBL/GenBank/DDBJ whole genome shotgun (WGS) entry which is preliminary data.</text>
</comment>
<accession>A0A5N5TFX6</accession>
<dbReference type="InterPro" id="IPR050271">
    <property type="entry name" value="UDP-glycosyltransferase"/>
</dbReference>
<keyword evidence="2 4" id="KW-0328">Glycosyltransferase</keyword>
<gene>
    <name evidence="6" type="primary">EGT</name>
    <name evidence="6" type="ORF">Anas_01642</name>
</gene>
<feature type="chain" id="PRO_5024480831" description="UDP-glucuronosyltransferase" evidence="5">
    <location>
        <begin position="23"/>
        <end position="466"/>
    </location>
</feature>
<dbReference type="EC" id="2.4.1.17" evidence="5"/>
<reference evidence="6 7" key="1">
    <citation type="journal article" date="2019" name="PLoS Biol.">
        <title>Sex chromosomes control vertical transmission of feminizing Wolbachia symbionts in an isopod.</title>
        <authorList>
            <person name="Becking T."/>
            <person name="Chebbi M.A."/>
            <person name="Giraud I."/>
            <person name="Moumen B."/>
            <person name="Laverre T."/>
            <person name="Caubet Y."/>
            <person name="Peccoud J."/>
            <person name="Gilbert C."/>
            <person name="Cordaux R."/>
        </authorList>
    </citation>
    <scope>NUCLEOTIDE SEQUENCE [LARGE SCALE GENOMIC DNA]</scope>
    <source>
        <strain evidence="6">ANa2</strain>
        <tissue evidence="6">Whole body excluding digestive tract and cuticle</tissue>
    </source>
</reference>
<protein>
    <recommendedName>
        <fullName evidence="5">UDP-glucuronosyltransferase</fullName>
        <ecNumber evidence="5">2.4.1.17</ecNumber>
    </recommendedName>
</protein>
<dbReference type="FunFam" id="3.40.50.2000:FF:000050">
    <property type="entry name" value="UDP-glucuronosyltransferase"/>
    <property type="match status" value="1"/>
</dbReference>
<keyword evidence="5" id="KW-1133">Transmembrane helix</keyword>
<name>A0A5N5TFX6_9CRUS</name>
<dbReference type="OrthoDB" id="6345490at2759"/>
<dbReference type="GO" id="GO:0016020">
    <property type="term" value="C:membrane"/>
    <property type="evidence" value="ECO:0007669"/>
    <property type="project" value="UniProtKB-SubCell"/>
</dbReference>
<evidence type="ECO:0000256" key="1">
    <source>
        <dbReference type="ARBA" id="ARBA00009995"/>
    </source>
</evidence>
<dbReference type="PROSITE" id="PS00375">
    <property type="entry name" value="UDPGT"/>
    <property type="match status" value="1"/>
</dbReference>
<evidence type="ECO:0000256" key="2">
    <source>
        <dbReference type="ARBA" id="ARBA00022676"/>
    </source>
</evidence>
<evidence type="ECO:0000313" key="7">
    <source>
        <dbReference type="Proteomes" id="UP000326759"/>
    </source>
</evidence>
<sequence length="466" mass="53204">MSLIKICLILILSIVYIPHGEGERVLVVTPIGTKSHKIFLMGISEALTKKGHHVTMVSAFEPDKERENIREVIIRNYTVDYLLKKAFEQTGTFTKFYFISTKACIDGLKQEHIQDLKKEKFDVIIMSVFFDYCYFSLIHHFKVPYVYASPLGIVTPYHKMVGNIDVPSISGSLLSEPAFPITFVKRLRTTLSNLMYTILNDYYLEPQMHSQCVKSGLCPADMPLISEIHKNVSLILINSVKTLEKPPRPSMPNVIHSGAAFIKSPKKLPKDLGEWIDASGEEGCIYFSLGSALNPDFLPEEHLKTLLKVFGSLKQRVLWKYNKPTIPDLPKNVKLQKWLPQNDVLGHPKVKLFITHGGLLSTHESVYNGVPVIGMPVFADQYANMAAVELEGFGRLMEWDKLEENIFRDMILEVINSKEYEVYNMDVWASILLVLLLTFYISWRVIKFILRKCFGPKVKGSKRKKE</sequence>
<dbReference type="AlphaFoldDB" id="A0A5N5TFX6"/>
<dbReference type="Proteomes" id="UP000326759">
    <property type="component" value="Unassembled WGS sequence"/>
</dbReference>
<evidence type="ECO:0000256" key="3">
    <source>
        <dbReference type="ARBA" id="ARBA00022679"/>
    </source>
</evidence>
<evidence type="ECO:0000256" key="4">
    <source>
        <dbReference type="RuleBase" id="RU003718"/>
    </source>
</evidence>
<organism evidence="6 7">
    <name type="scientific">Armadillidium nasatum</name>
    <dbReference type="NCBI Taxonomy" id="96803"/>
    <lineage>
        <taxon>Eukaryota</taxon>
        <taxon>Metazoa</taxon>
        <taxon>Ecdysozoa</taxon>
        <taxon>Arthropoda</taxon>
        <taxon>Crustacea</taxon>
        <taxon>Multicrustacea</taxon>
        <taxon>Malacostraca</taxon>
        <taxon>Eumalacostraca</taxon>
        <taxon>Peracarida</taxon>
        <taxon>Isopoda</taxon>
        <taxon>Oniscidea</taxon>
        <taxon>Crinocheta</taxon>
        <taxon>Armadillidiidae</taxon>
        <taxon>Armadillidium</taxon>
    </lineage>
</organism>
<dbReference type="CDD" id="cd03784">
    <property type="entry name" value="GT1_Gtf-like"/>
    <property type="match status" value="1"/>
</dbReference>
<evidence type="ECO:0000256" key="5">
    <source>
        <dbReference type="RuleBase" id="RU362059"/>
    </source>
</evidence>
<dbReference type="Gene3D" id="3.40.50.2000">
    <property type="entry name" value="Glycogen Phosphorylase B"/>
    <property type="match status" value="2"/>
</dbReference>
<keyword evidence="7" id="KW-1185">Reference proteome</keyword>
<dbReference type="PANTHER" id="PTHR48043:SF159">
    <property type="entry name" value="EG:EG0003.4 PROTEIN-RELATED"/>
    <property type="match status" value="1"/>
</dbReference>
<dbReference type="SUPFAM" id="SSF53756">
    <property type="entry name" value="UDP-Glycosyltransferase/glycogen phosphorylase"/>
    <property type="match status" value="1"/>
</dbReference>
<proteinExistence type="inferred from homology"/>
<keyword evidence="5" id="KW-0472">Membrane</keyword>
<dbReference type="GO" id="GO:0015020">
    <property type="term" value="F:glucuronosyltransferase activity"/>
    <property type="evidence" value="ECO:0007669"/>
    <property type="project" value="UniProtKB-EC"/>
</dbReference>
<comment type="subcellular location">
    <subcellularLocation>
        <location evidence="5">Membrane</location>
        <topology evidence="5">Single-pass membrane protein</topology>
    </subcellularLocation>
</comment>
<evidence type="ECO:0000313" key="6">
    <source>
        <dbReference type="EMBL" id="KAB7505543.1"/>
    </source>
</evidence>
<keyword evidence="5" id="KW-0732">Signal</keyword>
<comment type="similarity">
    <text evidence="1 4">Belongs to the UDP-glycosyltransferase family.</text>
</comment>
<dbReference type="Pfam" id="PF00201">
    <property type="entry name" value="UDPGT"/>
    <property type="match status" value="1"/>
</dbReference>